<accession>A0ABN2FTU5</accession>
<dbReference type="Proteomes" id="UP001501319">
    <property type="component" value="Unassembled WGS sequence"/>
</dbReference>
<name>A0ABN2FTU5_9ACTN</name>
<evidence type="ECO:0000313" key="1">
    <source>
        <dbReference type="EMBL" id="GAA1659449.1"/>
    </source>
</evidence>
<dbReference type="EMBL" id="BAAANE010000013">
    <property type="protein sequence ID" value="GAA1659449.1"/>
    <property type="molecule type" value="Genomic_DNA"/>
</dbReference>
<gene>
    <name evidence="1" type="ORF">GCM10009744_61000</name>
</gene>
<protein>
    <submittedName>
        <fullName evidence="1">Uncharacterized protein</fullName>
    </submittedName>
</protein>
<evidence type="ECO:0000313" key="2">
    <source>
        <dbReference type="Proteomes" id="UP001501319"/>
    </source>
</evidence>
<proteinExistence type="predicted"/>
<sequence>MPPPPYTSVMTTVDEAASAGAAAITAAPDTTRLEVITRAPRRRRDRFWADMSRILTPAPGVAKAQHVNTQ</sequence>
<keyword evidence="2" id="KW-1185">Reference proteome</keyword>
<comment type="caution">
    <text evidence="1">The sequence shown here is derived from an EMBL/GenBank/DDBJ whole genome shotgun (WGS) entry which is preliminary data.</text>
</comment>
<reference evidence="1 2" key="1">
    <citation type="journal article" date="2019" name="Int. J. Syst. Evol. Microbiol.">
        <title>The Global Catalogue of Microorganisms (GCM) 10K type strain sequencing project: providing services to taxonomists for standard genome sequencing and annotation.</title>
        <authorList>
            <consortium name="The Broad Institute Genomics Platform"/>
            <consortium name="The Broad Institute Genome Sequencing Center for Infectious Disease"/>
            <person name="Wu L."/>
            <person name="Ma J."/>
        </authorList>
    </citation>
    <scope>NUCLEOTIDE SEQUENCE [LARGE SCALE GENOMIC DNA]</scope>
    <source>
        <strain evidence="1 2">JCM 14306</strain>
    </source>
</reference>
<organism evidence="1 2">
    <name type="scientific">Kribbella alba</name>
    <dbReference type="NCBI Taxonomy" id="190197"/>
    <lineage>
        <taxon>Bacteria</taxon>
        <taxon>Bacillati</taxon>
        <taxon>Actinomycetota</taxon>
        <taxon>Actinomycetes</taxon>
        <taxon>Propionibacteriales</taxon>
        <taxon>Kribbellaceae</taxon>
        <taxon>Kribbella</taxon>
    </lineage>
</organism>